<dbReference type="CDD" id="cd00118">
    <property type="entry name" value="LysM"/>
    <property type="match status" value="1"/>
</dbReference>
<evidence type="ECO:0000256" key="1">
    <source>
        <dbReference type="SAM" id="MobiDB-lite"/>
    </source>
</evidence>
<dbReference type="EMBL" id="LK932338">
    <property type="protein sequence ID" value="CDS82962.1"/>
    <property type="molecule type" value="Genomic_DNA"/>
</dbReference>
<dbReference type="PANTHER" id="PTHR34700:SF4">
    <property type="entry name" value="PHAGE-LIKE ELEMENT PBSX PROTEIN XKDP"/>
    <property type="match status" value="1"/>
</dbReference>
<dbReference type="SUPFAM" id="SSF54106">
    <property type="entry name" value="LysM domain"/>
    <property type="match status" value="1"/>
</dbReference>
<dbReference type="Gene3D" id="3.10.350.10">
    <property type="entry name" value="LysM domain"/>
    <property type="match status" value="1"/>
</dbReference>
<proteinExistence type="predicted"/>
<dbReference type="AlphaFoldDB" id="A0A068ZX15"/>
<dbReference type="InterPro" id="IPR052196">
    <property type="entry name" value="Bact_Kbp"/>
</dbReference>
<dbReference type="PANTHER" id="PTHR34700">
    <property type="entry name" value="POTASSIUM BINDING PROTEIN KBP"/>
    <property type="match status" value="1"/>
</dbReference>
<sequence>MVIDIYLKNEKEKIDFHFPVNPFDSLSIKKEKRFETVDIVNLGEFDIKKEGEKIREISFKTFLPNLYDASYCRYSELKNPIEVVAMLEKWVDQAEPLRLIVTGFGYNGLVTISNFSNTQTAGREEDRDIEITFRTYRELKIETLKKETKSNTKTDLKDNRPNNKTTPKIYTVKSSDTLYKIAKNLLGKGSRWPEIYNIPENKKVIGKNPNVIKKGQKLVIPSK</sequence>
<dbReference type="RefSeq" id="WP_021435071.1">
    <property type="nucleotide sequence ID" value="NZ_BIRD01000048.1"/>
</dbReference>
<dbReference type="PROSITE" id="PS51782">
    <property type="entry name" value="LYSM"/>
    <property type="match status" value="1"/>
</dbReference>
<organism evidence="2">
    <name type="scientific">Clostridioides difficile</name>
    <name type="common">Peptoclostridium difficile</name>
    <dbReference type="NCBI Taxonomy" id="1496"/>
    <lineage>
        <taxon>Bacteria</taxon>
        <taxon>Bacillati</taxon>
        <taxon>Bacillota</taxon>
        <taxon>Clostridia</taxon>
        <taxon>Peptostreptococcales</taxon>
        <taxon>Peptostreptococcaceae</taxon>
        <taxon>Clostridioides</taxon>
    </lineage>
</organism>
<reference evidence="2" key="1">
    <citation type="submission" date="2014-07" db="EMBL/GenBank/DDBJ databases">
        <authorList>
            <person name="Monot Marc"/>
        </authorList>
    </citation>
    <scope>NUCLEOTIDE SEQUENCE</scope>
    <source>
        <strain evidence="2">7032994</strain>
    </source>
</reference>
<feature type="region of interest" description="Disordered" evidence="1">
    <location>
        <begin position="148"/>
        <end position="168"/>
    </location>
</feature>
<name>A0A068ZX15_CLODI</name>
<accession>A0A068ZX15</accession>
<feature type="compositionally biased region" description="Basic and acidic residues" evidence="1">
    <location>
        <begin position="148"/>
        <end position="161"/>
    </location>
</feature>
<dbReference type="InterPro" id="IPR036779">
    <property type="entry name" value="LysM_dom_sf"/>
</dbReference>
<evidence type="ECO:0000313" key="2">
    <source>
        <dbReference type="EMBL" id="CDS82962.1"/>
    </source>
</evidence>
<protein>
    <submittedName>
        <fullName evidence="2">Putative peptidoglycan-binding LysM</fullName>
    </submittedName>
</protein>
<dbReference type="InterPro" id="IPR018392">
    <property type="entry name" value="LysM"/>
</dbReference>
<dbReference type="Pfam" id="PF01476">
    <property type="entry name" value="LysM"/>
    <property type="match status" value="1"/>
</dbReference>
<gene>
    <name evidence="2" type="ORF">BN1097_1310019</name>
</gene>